<name>A0A0L0SJI6_ALLM3</name>
<reference evidence="2 3" key="1">
    <citation type="submission" date="2009-11" db="EMBL/GenBank/DDBJ databases">
        <title>Annotation of Allomyces macrogynus ATCC 38327.</title>
        <authorList>
            <consortium name="The Broad Institute Genome Sequencing Platform"/>
            <person name="Russ C."/>
            <person name="Cuomo C."/>
            <person name="Burger G."/>
            <person name="Gray M.W."/>
            <person name="Holland P.W.H."/>
            <person name="King N."/>
            <person name="Lang F.B.F."/>
            <person name="Roger A.J."/>
            <person name="Ruiz-Trillo I."/>
            <person name="Young S.K."/>
            <person name="Zeng Q."/>
            <person name="Gargeya S."/>
            <person name="Fitzgerald M."/>
            <person name="Haas B."/>
            <person name="Abouelleil A."/>
            <person name="Alvarado L."/>
            <person name="Arachchi H.M."/>
            <person name="Berlin A."/>
            <person name="Chapman S.B."/>
            <person name="Gearin G."/>
            <person name="Goldberg J."/>
            <person name="Griggs A."/>
            <person name="Gujja S."/>
            <person name="Hansen M."/>
            <person name="Heiman D."/>
            <person name="Howarth C."/>
            <person name="Larimer J."/>
            <person name="Lui A."/>
            <person name="MacDonald P.J.P."/>
            <person name="McCowen C."/>
            <person name="Montmayeur A."/>
            <person name="Murphy C."/>
            <person name="Neiman D."/>
            <person name="Pearson M."/>
            <person name="Priest M."/>
            <person name="Roberts A."/>
            <person name="Saif S."/>
            <person name="Shea T."/>
            <person name="Sisk P."/>
            <person name="Stolte C."/>
            <person name="Sykes S."/>
            <person name="Wortman J."/>
            <person name="Nusbaum C."/>
            <person name="Birren B."/>
        </authorList>
    </citation>
    <scope>NUCLEOTIDE SEQUENCE [LARGE SCALE GENOMIC DNA]</scope>
    <source>
        <strain evidence="2 3">ATCC 38327</strain>
    </source>
</reference>
<dbReference type="AlphaFoldDB" id="A0A0L0SJI6"/>
<dbReference type="Proteomes" id="UP000054350">
    <property type="component" value="Unassembled WGS sequence"/>
</dbReference>
<dbReference type="VEuPathDB" id="FungiDB:AMAG_07850"/>
<protein>
    <submittedName>
        <fullName evidence="2">Uncharacterized protein</fullName>
    </submittedName>
</protein>
<sequence length="225" mass="24067">MSGLPPFNPADFGLGGDKGPRTSGTAADWDRAFESASSSASASLRAPIDPVAVAHQRATSEDTFRAFAEDGAAVLAVLHADSDPVFQLNFEMAAPLDDVDNYDEAAMRAAWQLPPTPVSRVTVPEGPMDAWAREYLLADGEAVAAYLTSGAYLDEVWGLEAVDAWERAIDGWAPPVRPKVEEAEDRTVETEARTARAVDRLRVLVGQLRFSPARVVGKGEPGSDL</sequence>
<feature type="region of interest" description="Disordered" evidence="1">
    <location>
        <begin position="1"/>
        <end position="26"/>
    </location>
</feature>
<dbReference type="EMBL" id="GG745340">
    <property type="protein sequence ID" value="KNE62656.1"/>
    <property type="molecule type" value="Genomic_DNA"/>
</dbReference>
<organism evidence="2 3">
    <name type="scientific">Allomyces macrogynus (strain ATCC 38327)</name>
    <name type="common">Allomyces javanicus var. macrogynus</name>
    <dbReference type="NCBI Taxonomy" id="578462"/>
    <lineage>
        <taxon>Eukaryota</taxon>
        <taxon>Fungi</taxon>
        <taxon>Fungi incertae sedis</taxon>
        <taxon>Blastocladiomycota</taxon>
        <taxon>Blastocladiomycetes</taxon>
        <taxon>Blastocladiales</taxon>
        <taxon>Blastocladiaceae</taxon>
        <taxon>Allomyces</taxon>
    </lineage>
</organism>
<accession>A0A0L0SJI6</accession>
<gene>
    <name evidence="2" type="ORF">AMAG_07850</name>
</gene>
<evidence type="ECO:0000313" key="2">
    <source>
        <dbReference type="EMBL" id="KNE62656.1"/>
    </source>
</evidence>
<evidence type="ECO:0000313" key="3">
    <source>
        <dbReference type="Proteomes" id="UP000054350"/>
    </source>
</evidence>
<evidence type="ECO:0000256" key="1">
    <source>
        <dbReference type="SAM" id="MobiDB-lite"/>
    </source>
</evidence>
<proteinExistence type="predicted"/>
<keyword evidence="3" id="KW-1185">Reference proteome</keyword>
<reference evidence="3" key="2">
    <citation type="submission" date="2009-11" db="EMBL/GenBank/DDBJ databases">
        <title>The Genome Sequence of Allomyces macrogynus strain ATCC 38327.</title>
        <authorList>
            <consortium name="The Broad Institute Genome Sequencing Platform"/>
            <person name="Russ C."/>
            <person name="Cuomo C."/>
            <person name="Shea T."/>
            <person name="Young S.K."/>
            <person name="Zeng Q."/>
            <person name="Koehrsen M."/>
            <person name="Haas B."/>
            <person name="Borodovsky M."/>
            <person name="Guigo R."/>
            <person name="Alvarado L."/>
            <person name="Berlin A."/>
            <person name="Borenstein D."/>
            <person name="Chen Z."/>
            <person name="Engels R."/>
            <person name="Freedman E."/>
            <person name="Gellesch M."/>
            <person name="Goldberg J."/>
            <person name="Griggs A."/>
            <person name="Gujja S."/>
            <person name="Heiman D."/>
            <person name="Hepburn T."/>
            <person name="Howarth C."/>
            <person name="Jen D."/>
            <person name="Larson L."/>
            <person name="Lewis B."/>
            <person name="Mehta T."/>
            <person name="Park D."/>
            <person name="Pearson M."/>
            <person name="Roberts A."/>
            <person name="Saif S."/>
            <person name="Shenoy N."/>
            <person name="Sisk P."/>
            <person name="Stolte C."/>
            <person name="Sykes S."/>
            <person name="Walk T."/>
            <person name="White J."/>
            <person name="Yandava C."/>
            <person name="Burger G."/>
            <person name="Gray M.W."/>
            <person name="Holland P.W.H."/>
            <person name="King N."/>
            <person name="Lang F.B.F."/>
            <person name="Roger A.J."/>
            <person name="Ruiz-Trillo I."/>
            <person name="Lander E."/>
            <person name="Nusbaum C."/>
        </authorList>
    </citation>
    <scope>NUCLEOTIDE SEQUENCE [LARGE SCALE GENOMIC DNA]</scope>
    <source>
        <strain evidence="3">ATCC 38327</strain>
    </source>
</reference>
<dbReference type="OrthoDB" id="5546032at2759"/>